<keyword evidence="3" id="KW-0472">Membrane</keyword>
<sequence length="599" mass="66857">MQSSLGQPLKAQLEVTGAEAFDIDLNCFKASVEAADGTLLAPVALNFISQGDRRFLTLATRKNLLEPAVKVMLKVNCEIQFHREYLVLLDPPELSTSSPVEQPRTQPESAAFKADVSASEKLAKKEQGRQVIRPAALARQASEEPVTHKRKNTPQQKISPELFLPRPASAGKDTLKLSGGGENLVFGLRSSDTLSLPEQGATSANADIEAIRLAQAQFAAMLRDEKLPVVNAEKTNAEQQKIQSLQHEAIQLKRQIQIDKAAVEELKDTSVSKNWLYLLLVLMSGGIAVLLTLLAYVRRLHKKTASTWWEQKESKNMETRRSVEELVDHVQASYGPTTTTSEHSQLMEKSFAASDLAHVSVIPKNSRGQSAAQGDLEANSVFSRSYTPSLEDTNSSTFNFFSSRGHSLKVEEISDVTQEAEFWMSVNDPERAIEILEPQAEQNQPESPVPWLYLLDLYRLTGNKEKYDALRDRFIVYFNANVPEFEVDPASLTVRHLDDFEHLIQKICSLWTSNDILPFLESLLIDDRDGKRMGFDLPVYRDILLLISIANELDRLKSFGEQISGWKAATDIPLAESEANSADQSHVINFEAIDFHTKP</sequence>
<dbReference type="InterPro" id="IPR057840">
    <property type="entry name" value="FimV_N"/>
</dbReference>
<name>A0ABR6YMC6_9BURK</name>
<dbReference type="RefSeq" id="WP_186862593.1">
    <property type="nucleotide sequence ID" value="NZ_JACOGC010000002.1"/>
</dbReference>
<comment type="caution">
    <text evidence="5">The sequence shown here is derived from an EMBL/GenBank/DDBJ whole genome shotgun (WGS) entry which is preliminary data.</text>
</comment>
<dbReference type="Proteomes" id="UP000613113">
    <property type="component" value="Unassembled WGS sequence"/>
</dbReference>
<accession>A0ABR6YMC6</accession>
<proteinExistence type="predicted"/>
<dbReference type="EMBL" id="JACOGC010000002">
    <property type="protein sequence ID" value="MBC3885051.1"/>
    <property type="molecule type" value="Genomic_DNA"/>
</dbReference>
<gene>
    <name evidence="5" type="ORF">H8K27_07925</name>
</gene>
<evidence type="ECO:0000256" key="3">
    <source>
        <dbReference type="SAM" id="Phobius"/>
    </source>
</evidence>
<evidence type="ECO:0000256" key="2">
    <source>
        <dbReference type="SAM" id="MobiDB-lite"/>
    </source>
</evidence>
<keyword evidence="1" id="KW-0175">Coiled coil</keyword>
<reference evidence="5 6" key="1">
    <citation type="submission" date="2020-08" db="EMBL/GenBank/DDBJ databases">
        <title>Novel species isolated from subtropical streams in China.</title>
        <authorList>
            <person name="Lu H."/>
        </authorList>
    </citation>
    <scope>NUCLEOTIDE SEQUENCE [LARGE SCALE GENOMIC DNA]</scope>
    <source>
        <strain evidence="5 6">FT31W</strain>
    </source>
</reference>
<evidence type="ECO:0000313" key="5">
    <source>
        <dbReference type="EMBL" id="MBC3885051.1"/>
    </source>
</evidence>
<evidence type="ECO:0000256" key="1">
    <source>
        <dbReference type="SAM" id="Coils"/>
    </source>
</evidence>
<evidence type="ECO:0000313" key="6">
    <source>
        <dbReference type="Proteomes" id="UP000613113"/>
    </source>
</evidence>
<feature type="transmembrane region" description="Helical" evidence="3">
    <location>
        <begin position="275"/>
        <end position="297"/>
    </location>
</feature>
<feature type="region of interest" description="Disordered" evidence="2">
    <location>
        <begin position="93"/>
        <end position="115"/>
    </location>
</feature>
<keyword evidence="6" id="KW-1185">Reference proteome</keyword>
<evidence type="ECO:0000259" key="4">
    <source>
        <dbReference type="Pfam" id="PF25800"/>
    </source>
</evidence>
<protein>
    <recommendedName>
        <fullName evidence="4">FimV N-terminal domain-containing protein</fullName>
    </recommendedName>
</protein>
<dbReference type="Pfam" id="PF25800">
    <property type="entry name" value="FimV_N"/>
    <property type="match status" value="1"/>
</dbReference>
<feature type="domain" description="FimV N-terminal" evidence="4">
    <location>
        <begin position="1"/>
        <end position="92"/>
    </location>
</feature>
<feature type="coiled-coil region" evidence="1">
    <location>
        <begin position="235"/>
        <end position="269"/>
    </location>
</feature>
<feature type="compositionally biased region" description="Polar residues" evidence="2">
    <location>
        <begin position="94"/>
        <end position="108"/>
    </location>
</feature>
<keyword evidence="3" id="KW-0812">Transmembrane</keyword>
<organism evidence="5 6">
    <name type="scientific">Undibacterium griseum</name>
    <dbReference type="NCBI Taxonomy" id="2762295"/>
    <lineage>
        <taxon>Bacteria</taxon>
        <taxon>Pseudomonadati</taxon>
        <taxon>Pseudomonadota</taxon>
        <taxon>Betaproteobacteria</taxon>
        <taxon>Burkholderiales</taxon>
        <taxon>Oxalobacteraceae</taxon>
        <taxon>Undibacterium</taxon>
    </lineage>
</organism>
<keyword evidence="3" id="KW-1133">Transmembrane helix</keyword>